<dbReference type="EMBL" id="JACJID010000010">
    <property type="protein sequence ID" value="MBA8932026.1"/>
    <property type="molecule type" value="Genomic_DNA"/>
</dbReference>
<dbReference type="Gene3D" id="3.30.160.100">
    <property type="entry name" value="Ribosome hibernation promotion factor-like"/>
    <property type="match status" value="1"/>
</dbReference>
<dbReference type="InterPro" id="IPR036567">
    <property type="entry name" value="RHF-like"/>
</dbReference>
<dbReference type="SUPFAM" id="SSF69754">
    <property type="entry name" value="Ribosome binding protein Y (YfiA homologue)"/>
    <property type="match status" value="1"/>
</dbReference>
<dbReference type="Gene3D" id="3.30.505.50">
    <property type="entry name" value="Sigma 54 modulation/S30EA ribosomal protein, C-terminal domain"/>
    <property type="match status" value="1"/>
</dbReference>
<gene>
    <name evidence="1" type="ORF">BC739_009285</name>
</gene>
<organism evidence="1 2">
    <name type="scientific">Kutzneria viridogrisea</name>
    <dbReference type="NCBI Taxonomy" id="47990"/>
    <lineage>
        <taxon>Bacteria</taxon>
        <taxon>Bacillati</taxon>
        <taxon>Actinomycetota</taxon>
        <taxon>Actinomycetes</taxon>
        <taxon>Pseudonocardiales</taxon>
        <taxon>Pseudonocardiaceae</taxon>
        <taxon>Kutzneria</taxon>
    </lineage>
</organism>
<comment type="caution">
    <text evidence="1">The sequence shown here is derived from an EMBL/GenBank/DDBJ whole genome shotgun (WGS) entry which is preliminary data.</text>
</comment>
<evidence type="ECO:0000313" key="2">
    <source>
        <dbReference type="Proteomes" id="UP000517916"/>
    </source>
</evidence>
<dbReference type="RefSeq" id="WP_025357118.1">
    <property type="nucleotide sequence ID" value="NZ_BAAABQ010000049.1"/>
</dbReference>
<sequence>MRTQRAAQPAPLITVQTNGLVDEHTAEHVRGRIAELARYAHRPIDCGTVWFSQPGARSRAAIIGHATLLVGGIQLVAFATGATVRQAADQVRTALRRQLVDLAHHRRARVGPRTVPSRVLVRHVTTMPGCASPEQAVLELVRAGQRFGLYLDTSTDRDSAVWRTAEDGYGFAANTDDALVLSEACAIERLELTGEPSLFFRERTSQRGRLLYRRDGDYVLLHPAA</sequence>
<protein>
    <submittedName>
        <fullName evidence="1">Ribosome-associated translation inhibitor RaiA</fullName>
    </submittedName>
</protein>
<proteinExistence type="predicted"/>
<reference evidence="1 2" key="1">
    <citation type="submission" date="2020-08" db="EMBL/GenBank/DDBJ databases">
        <title>Genomic Encyclopedia of Archaeal and Bacterial Type Strains, Phase II (KMG-II): from individual species to whole genera.</title>
        <authorList>
            <person name="Goeker M."/>
        </authorList>
    </citation>
    <scope>NUCLEOTIDE SEQUENCE [LARGE SCALE GENOMIC DNA]</scope>
    <source>
        <strain evidence="1 2">DSM 43850</strain>
    </source>
</reference>
<dbReference type="Proteomes" id="UP000517916">
    <property type="component" value="Unassembled WGS sequence"/>
</dbReference>
<dbReference type="InterPro" id="IPR038416">
    <property type="entry name" value="Ribosom_S30AE_C_sf"/>
</dbReference>
<name>A0ABR6BYN1_9PSEU</name>
<evidence type="ECO:0000313" key="1">
    <source>
        <dbReference type="EMBL" id="MBA8932026.1"/>
    </source>
</evidence>
<accession>A0ABR6BYN1</accession>
<keyword evidence="2" id="KW-1185">Reference proteome</keyword>